<accession>A0A7W7SL69</accession>
<keyword evidence="5 6" id="KW-0472">Membrane</keyword>
<proteinExistence type="predicted"/>
<dbReference type="InterPro" id="IPR008457">
    <property type="entry name" value="Cu-R_CopD_dom"/>
</dbReference>
<feature type="transmembrane region" description="Helical" evidence="6">
    <location>
        <begin position="140"/>
        <end position="164"/>
    </location>
</feature>
<comment type="caution">
    <text evidence="8">The sequence shown here is derived from an EMBL/GenBank/DDBJ whole genome shotgun (WGS) entry which is preliminary data.</text>
</comment>
<gene>
    <name evidence="8" type="ORF">FHR38_000502</name>
</gene>
<feature type="transmembrane region" description="Helical" evidence="6">
    <location>
        <begin position="447"/>
        <end position="467"/>
    </location>
</feature>
<dbReference type="InterPro" id="IPR019108">
    <property type="entry name" value="Caa3_assmbl_CtaG-rel"/>
</dbReference>
<comment type="subcellular location">
    <subcellularLocation>
        <location evidence="1">Cell membrane</location>
        <topology evidence="1">Multi-pass membrane protein</topology>
    </subcellularLocation>
</comment>
<protein>
    <submittedName>
        <fullName evidence="8">Putative copper resistance protein D</fullName>
    </submittedName>
</protein>
<feature type="transmembrane region" description="Helical" evidence="6">
    <location>
        <begin position="282"/>
        <end position="302"/>
    </location>
</feature>
<evidence type="ECO:0000313" key="8">
    <source>
        <dbReference type="EMBL" id="MBB4956769.1"/>
    </source>
</evidence>
<dbReference type="PANTHER" id="PTHR34820">
    <property type="entry name" value="INNER MEMBRANE PROTEIN YEBZ"/>
    <property type="match status" value="1"/>
</dbReference>
<feature type="transmembrane region" description="Helical" evidence="6">
    <location>
        <begin position="201"/>
        <end position="226"/>
    </location>
</feature>
<keyword evidence="2" id="KW-1003">Cell membrane</keyword>
<feature type="transmembrane region" description="Helical" evidence="6">
    <location>
        <begin position="56"/>
        <end position="82"/>
    </location>
</feature>
<evidence type="ECO:0000313" key="9">
    <source>
        <dbReference type="Proteomes" id="UP000578819"/>
    </source>
</evidence>
<feature type="transmembrane region" description="Helical" evidence="6">
    <location>
        <begin position="103"/>
        <end position="120"/>
    </location>
</feature>
<feature type="transmembrane region" description="Helical" evidence="6">
    <location>
        <begin position="322"/>
        <end position="341"/>
    </location>
</feature>
<feature type="transmembrane region" description="Helical" evidence="6">
    <location>
        <begin position="528"/>
        <end position="551"/>
    </location>
</feature>
<evidence type="ECO:0000256" key="6">
    <source>
        <dbReference type="SAM" id="Phobius"/>
    </source>
</evidence>
<keyword evidence="9" id="KW-1185">Reference proteome</keyword>
<reference evidence="8 9" key="1">
    <citation type="submission" date="2020-08" db="EMBL/GenBank/DDBJ databases">
        <title>Sequencing the genomes of 1000 actinobacteria strains.</title>
        <authorList>
            <person name="Klenk H.-P."/>
        </authorList>
    </citation>
    <scope>NUCLEOTIDE SEQUENCE [LARGE SCALE GENOMIC DNA]</scope>
    <source>
        <strain evidence="8 9">DSM 45886</strain>
    </source>
</reference>
<evidence type="ECO:0000256" key="5">
    <source>
        <dbReference type="ARBA" id="ARBA00023136"/>
    </source>
</evidence>
<dbReference type="Pfam" id="PF09678">
    <property type="entry name" value="Caa3_CtaG"/>
    <property type="match status" value="1"/>
</dbReference>
<dbReference type="EMBL" id="JACHJW010000001">
    <property type="protein sequence ID" value="MBB4956769.1"/>
    <property type="molecule type" value="Genomic_DNA"/>
</dbReference>
<dbReference type="InterPro" id="IPR032694">
    <property type="entry name" value="CopC/D"/>
</dbReference>
<evidence type="ECO:0000259" key="7">
    <source>
        <dbReference type="Pfam" id="PF05425"/>
    </source>
</evidence>
<feature type="transmembrane region" description="Helical" evidence="6">
    <location>
        <begin position="12"/>
        <end position="36"/>
    </location>
</feature>
<dbReference type="RefSeq" id="WP_184532396.1">
    <property type="nucleotide sequence ID" value="NZ_JACHJW010000001.1"/>
</dbReference>
<evidence type="ECO:0000256" key="2">
    <source>
        <dbReference type="ARBA" id="ARBA00022475"/>
    </source>
</evidence>
<evidence type="ECO:0000256" key="3">
    <source>
        <dbReference type="ARBA" id="ARBA00022692"/>
    </source>
</evidence>
<feature type="domain" description="Copper resistance protein D" evidence="7">
    <location>
        <begin position="242"/>
        <end position="340"/>
    </location>
</feature>
<feature type="transmembrane region" description="Helical" evidence="6">
    <location>
        <begin position="408"/>
        <end position="427"/>
    </location>
</feature>
<dbReference type="GO" id="GO:0005886">
    <property type="term" value="C:plasma membrane"/>
    <property type="evidence" value="ECO:0007669"/>
    <property type="project" value="UniProtKB-SubCell"/>
</dbReference>
<dbReference type="AlphaFoldDB" id="A0A7W7SL69"/>
<sequence length="688" mass="72359">MTRPAPPPNRVARPWASAVGGLAGAVVAATALLWYGGGVRRDALPGLPDPGIVTTWALPAARLGTQVCAVATVGLLLAAVLLSPREAGGLSAIGYRRLRAAGWTALAWCLSALLTLGYTLSDLIGQPISEAVTLRALTNFALSVNLGQALALSAVFAAAVFVTCRVSLRPTGATVALGLAVLAVVPPIFTGHTTGAGNHQLAVSSLLLHVVPVTLWAGGLLALAMTGWRGTGSGSGTTHLATAVRRFSVLATVCLVAVAGSGLLSALARLPGGLADLTTSRYGQLVLVKTGLLAVLAIVGGWQRFRALPALRDGDRRRFARVTAVEIGLFGLAIGAAVALARTPTPEGELVEEDLATTLLGFPMPGPMSVGTLLGDWLPDPLFIVATLGAAGLYLAGVWRLHRRGDRWPAACTFAFLGGCAIILVATSSGLARYGPVLFSVHMVQHLLVAMLAPILLALSGPVTLALRTFHKAEDPAWPGPREWVQGALRLRIGKVLAHPAVALAQYVAAMYLMYFTGLYEFALRSHAAHLAMMLHFLGAGYLFFWVVIGVDPAPRPRPAPPLRMVLVLLAMVLHAFLGVAIMQATTLLAADWFTALPRDWGPSPLDDQRTAGGIAWSFGEIPTLFVVGALLVQWMRADEREQRRLDRAADRADAEGREEEALAAYNAMLARLAERDSAAGEVKRSAR</sequence>
<dbReference type="PANTHER" id="PTHR34820:SF4">
    <property type="entry name" value="INNER MEMBRANE PROTEIN YEBZ"/>
    <property type="match status" value="1"/>
</dbReference>
<feature type="transmembrane region" description="Helical" evidence="6">
    <location>
        <begin position="614"/>
        <end position="635"/>
    </location>
</feature>
<feature type="transmembrane region" description="Helical" evidence="6">
    <location>
        <begin position="171"/>
        <end position="189"/>
    </location>
</feature>
<dbReference type="Pfam" id="PF05425">
    <property type="entry name" value="CopD"/>
    <property type="match status" value="1"/>
</dbReference>
<evidence type="ECO:0000256" key="1">
    <source>
        <dbReference type="ARBA" id="ARBA00004651"/>
    </source>
</evidence>
<feature type="transmembrane region" description="Helical" evidence="6">
    <location>
        <begin position="496"/>
        <end position="516"/>
    </location>
</feature>
<keyword evidence="4 6" id="KW-1133">Transmembrane helix</keyword>
<keyword evidence="3 6" id="KW-0812">Transmembrane</keyword>
<feature type="transmembrane region" description="Helical" evidence="6">
    <location>
        <begin position="563"/>
        <end position="594"/>
    </location>
</feature>
<organism evidence="8 9">
    <name type="scientific">Micromonospora polyrhachis</name>
    <dbReference type="NCBI Taxonomy" id="1282883"/>
    <lineage>
        <taxon>Bacteria</taxon>
        <taxon>Bacillati</taxon>
        <taxon>Actinomycetota</taxon>
        <taxon>Actinomycetes</taxon>
        <taxon>Micromonosporales</taxon>
        <taxon>Micromonosporaceae</taxon>
        <taxon>Micromonospora</taxon>
    </lineage>
</organism>
<dbReference type="Proteomes" id="UP000578819">
    <property type="component" value="Unassembled WGS sequence"/>
</dbReference>
<feature type="transmembrane region" description="Helical" evidence="6">
    <location>
        <begin position="247"/>
        <end position="270"/>
    </location>
</feature>
<dbReference type="GO" id="GO:0006825">
    <property type="term" value="P:copper ion transport"/>
    <property type="evidence" value="ECO:0007669"/>
    <property type="project" value="InterPro"/>
</dbReference>
<name>A0A7W7SL69_9ACTN</name>
<evidence type="ECO:0000256" key="4">
    <source>
        <dbReference type="ARBA" id="ARBA00022989"/>
    </source>
</evidence>
<feature type="transmembrane region" description="Helical" evidence="6">
    <location>
        <begin position="382"/>
        <end position="401"/>
    </location>
</feature>